<keyword evidence="2" id="KW-1185">Reference proteome</keyword>
<evidence type="ECO:0000313" key="1">
    <source>
        <dbReference type="EMBL" id="KAF2182825.1"/>
    </source>
</evidence>
<dbReference type="Proteomes" id="UP000800200">
    <property type="component" value="Unassembled WGS sequence"/>
</dbReference>
<organism evidence="1 2">
    <name type="scientific">Zopfia rhizophila CBS 207.26</name>
    <dbReference type="NCBI Taxonomy" id="1314779"/>
    <lineage>
        <taxon>Eukaryota</taxon>
        <taxon>Fungi</taxon>
        <taxon>Dikarya</taxon>
        <taxon>Ascomycota</taxon>
        <taxon>Pezizomycotina</taxon>
        <taxon>Dothideomycetes</taxon>
        <taxon>Dothideomycetes incertae sedis</taxon>
        <taxon>Zopfiaceae</taxon>
        <taxon>Zopfia</taxon>
    </lineage>
</organism>
<dbReference type="AlphaFoldDB" id="A0A6A6DVL4"/>
<protein>
    <submittedName>
        <fullName evidence="1">Uncharacterized protein</fullName>
    </submittedName>
</protein>
<gene>
    <name evidence="1" type="ORF">K469DRAFT_711529</name>
</gene>
<accession>A0A6A6DVL4</accession>
<dbReference type="EMBL" id="ML994646">
    <property type="protein sequence ID" value="KAF2182825.1"/>
    <property type="molecule type" value="Genomic_DNA"/>
</dbReference>
<sequence>MSRSMMNHVLIERGRKRRSLQRRRTPSRLARAERPARVLHFCEHWKDGIYCANIFQLAAQFWCSKVTAVVIADVISHCDDVPND</sequence>
<proteinExistence type="predicted"/>
<evidence type="ECO:0000313" key="2">
    <source>
        <dbReference type="Proteomes" id="UP000800200"/>
    </source>
</evidence>
<reference evidence="1" key="1">
    <citation type="journal article" date="2020" name="Stud. Mycol.">
        <title>101 Dothideomycetes genomes: a test case for predicting lifestyles and emergence of pathogens.</title>
        <authorList>
            <person name="Haridas S."/>
            <person name="Albert R."/>
            <person name="Binder M."/>
            <person name="Bloem J."/>
            <person name="Labutti K."/>
            <person name="Salamov A."/>
            <person name="Andreopoulos B."/>
            <person name="Baker S."/>
            <person name="Barry K."/>
            <person name="Bills G."/>
            <person name="Bluhm B."/>
            <person name="Cannon C."/>
            <person name="Castanera R."/>
            <person name="Culley D."/>
            <person name="Daum C."/>
            <person name="Ezra D."/>
            <person name="Gonzalez J."/>
            <person name="Henrissat B."/>
            <person name="Kuo A."/>
            <person name="Liang C."/>
            <person name="Lipzen A."/>
            <person name="Lutzoni F."/>
            <person name="Magnuson J."/>
            <person name="Mondo S."/>
            <person name="Nolan M."/>
            <person name="Ohm R."/>
            <person name="Pangilinan J."/>
            <person name="Park H.-J."/>
            <person name="Ramirez L."/>
            <person name="Alfaro M."/>
            <person name="Sun H."/>
            <person name="Tritt A."/>
            <person name="Yoshinaga Y."/>
            <person name="Zwiers L.-H."/>
            <person name="Turgeon B."/>
            <person name="Goodwin S."/>
            <person name="Spatafora J."/>
            <person name="Crous P."/>
            <person name="Grigoriev I."/>
        </authorList>
    </citation>
    <scope>NUCLEOTIDE SEQUENCE</scope>
    <source>
        <strain evidence="1">CBS 207.26</strain>
    </source>
</reference>
<name>A0A6A6DVL4_9PEZI</name>